<evidence type="ECO:0000313" key="9">
    <source>
        <dbReference type="Proteomes" id="UP001500194"/>
    </source>
</evidence>
<dbReference type="EMBL" id="BAAADU010000002">
    <property type="protein sequence ID" value="GAA0656258.1"/>
    <property type="molecule type" value="Genomic_DNA"/>
</dbReference>
<feature type="transmembrane region" description="Helical" evidence="7">
    <location>
        <begin position="21"/>
        <end position="40"/>
    </location>
</feature>
<sequence length="482" mass="51012">MSQAGNINIRKQATISFAGNIVDTGISFLGLVAMAYVLGATGLGQYYLILAVVNVALFPITGLGQAVLKRGSEEPHDPAKIFGTGLSMAFLYVATIVVILAGIMISGVIPIRFGPNVIFAATTVFVTRAALTIQIDAYRGYGHTGYATLVDNAYGILQTILQLGVLVLGFEIFGLLAATTLATLVTVVGHYLVSVVSISRPQLSSARSLIAYGRWSVLSSGISTIYQRLPVLVLGFVGLDAAIGYYTSANRLLMLGSYVGGSLAPALMAKTSSQSGGETTGELFQEFRNVHHHVSILAVAFAFGSYALSEPLMATFFDMTDPLAATALVGLTFYHLIRTLTRVEYAFLDGLDMPELGTRSIAVGLVVQAVLIPVLLSLYEFIGIVIAIVLAHFVTLVIAQLVFWREFGTIPLPGGLIPQGVSGIVMFIVVEGVAGTLGIPSIFHLLAVIASGAIVYLGTLTVVDSGFREVAHVSFRDAREVL</sequence>
<evidence type="ECO:0008006" key="10">
    <source>
        <dbReference type="Google" id="ProtNLM"/>
    </source>
</evidence>
<evidence type="ECO:0000256" key="2">
    <source>
        <dbReference type="ARBA" id="ARBA00007430"/>
    </source>
</evidence>
<dbReference type="GeneID" id="68573296"/>
<feature type="transmembrane region" description="Helical" evidence="7">
    <location>
        <begin position="89"/>
        <end position="111"/>
    </location>
</feature>
<dbReference type="Proteomes" id="UP001500194">
    <property type="component" value="Unassembled WGS sequence"/>
</dbReference>
<feature type="transmembrane region" description="Helical" evidence="7">
    <location>
        <begin position="442"/>
        <end position="463"/>
    </location>
</feature>
<feature type="transmembrane region" description="Helical" evidence="7">
    <location>
        <begin position="117"/>
        <end position="137"/>
    </location>
</feature>
<dbReference type="PANTHER" id="PTHR30250">
    <property type="entry name" value="PST FAMILY PREDICTED COLANIC ACID TRANSPORTER"/>
    <property type="match status" value="1"/>
</dbReference>
<dbReference type="AlphaFoldDB" id="A0AAV3T2B8"/>
<name>A0AAV3T2B8_9EURY</name>
<evidence type="ECO:0000256" key="5">
    <source>
        <dbReference type="ARBA" id="ARBA00022989"/>
    </source>
</evidence>
<gene>
    <name evidence="8" type="ORF">GCM10009019_20230</name>
</gene>
<keyword evidence="9" id="KW-1185">Reference proteome</keyword>
<evidence type="ECO:0000313" key="8">
    <source>
        <dbReference type="EMBL" id="GAA0656258.1"/>
    </source>
</evidence>
<accession>A0AAV3T2B8</accession>
<proteinExistence type="inferred from homology"/>
<keyword evidence="4 7" id="KW-0812">Transmembrane</keyword>
<comment type="subcellular location">
    <subcellularLocation>
        <location evidence="1">Cell membrane</location>
        <topology evidence="1">Multi-pass membrane protein</topology>
    </subcellularLocation>
</comment>
<keyword evidence="5 7" id="KW-1133">Transmembrane helix</keyword>
<evidence type="ECO:0000256" key="7">
    <source>
        <dbReference type="SAM" id="Phobius"/>
    </source>
</evidence>
<keyword evidence="6 7" id="KW-0472">Membrane</keyword>
<dbReference type="Pfam" id="PF13440">
    <property type="entry name" value="Polysacc_synt_3"/>
    <property type="match status" value="1"/>
</dbReference>
<evidence type="ECO:0000256" key="3">
    <source>
        <dbReference type="ARBA" id="ARBA00022475"/>
    </source>
</evidence>
<feature type="transmembrane region" description="Helical" evidence="7">
    <location>
        <begin position="381"/>
        <end position="404"/>
    </location>
</feature>
<dbReference type="GO" id="GO:0005886">
    <property type="term" value="C:plasma membrane"/>
    <property type="evidence" value="ECO:0007669"/>
    <property type="project" value="UniProtKB-SubCell"/>
</dbReference>
<reference evidence="8 9" key="1">
    <citation type="journal article" date="2019" name="Int. J. Syst. Evol. Microbiol.">
        <title>The Global Catalogue of Microorganisms (GCM) 10K type strain sequencing project: providing services to taxonomists for standard genome sequencing and annotation.</title>
        <authorList>
            <consortium name="The Broad Institute Genomics Platform"/>
            <consortium name="The Broad Institute Genome Sequencing Center for Infectious Disease"/>
            <person name="Wu L."/>
            <person name="Ma J."/>
        </authorList>
    </citation>
    <scope>NUCLEOTIDE SEQUENCE [LARGE SCALE GENOMIC DNA]</scope>
    <source>
        <strain evidence="8 9">JCM 16327</strain>
    </source>
</reference>
<evidence type="ECO:0000256" key="4">
    <source>
        <dbReference type="ARBA" id="ARBA00022692"/>
    </source>
</evidence>
<dbReference type="PANTHER" id="PTHR30250:SF10">
    <property type="entry name" value="LIPOPOLYSACCHARIDE BIOSYNTHESIS PROTEIN WZXC"/>
    <property type="match status" value="1"/>
</dbReference>
<evidence type="ECO:0000256" key="1">
    <source>
        <dbReference type="ARBA" id="ARBA00004651"/>
    </source>
</evidence>
<feature type="transmembrane region" description="Helical" evidence="7">
    <location>
        <begin position="290"/>
        <end position="308"/>
    </location>
</feature>
<keyword evidence="3" id="KW-1003">Cell membrane</keyword>
<feature type="transmembrane region" description="Helical" evidence="7">
    <location>
        <begin position="46"/>
        <end position="68"/>
    </location>
</feature>
<feature type="transmembrane region" description="Helical" evidence="7">
    <location>
        <begin position="356"/>
        <end position="375"/>
    </location>
</feature>
<evidence type="ECO:0000256" key="6">
    <source>
        <dbReference type="ARBA" id="ARBA00023136"/>
    </source>
</evidence>
<feature type="transmembrane region" description="Helical" evidence="7">
    <location>
        <begin position="229"/>
        <end position="246"/>
    </location>
</feature>
<dbReference type="InterPro" id="IPR050833">
    <property type="entry name" value="Poly_Biosynth_Transport"/>
</dbReference>
<organism evidence="8 9">
    <name type="scientific">Salarchaeum japonicum</name>
    <dbReference type="NCBI Taxonomy" id="555573"/>
    <lineage>
        <taxon>Archaea</taxon>
        <taxon>Methanobacteriati</taxon>
        <taxon>Methanobacteriota</taxon>
        <taxon>Stenosarchaea group</taxon>
        <taxon>Halobacteria</taxon>
        <taxon>Halobacteriales</taxon>
        <taxon>Halobacteriaceae</taxon>
    </lineage>
</organism>
<comment type="caution">
    <text evidence="8">The sequence shown here is derived from an EMBL/GenBank/DDBJ whole genome shotgun (WGS) entry which is preliminary data.</text>
</comment>
<feature type="transmembrane region" description="Helical" evidence="7">
    <location>
        <begin position="416"/>
        <end position="436"/>
    </location>
</feature>
<protein>
    <recommendedName>
        <fullName evidence="10">Polysaccharide biosynthesis protein</fullName>
    </recommendedName>
</protein>
<dbReference type="RefSeq" id="WP_227259964.1">
    <property type="nucleotide sequence ID" value="NZ_BAAADU010000002.1"/>
</dbReference>
<comment type="similarity">
    <text evidence="2">Belongs to the polysaccharide synthase family.</text>
</comment>